<reference evidence="2 3" key="1">
    <citation type="journal article" date="2017" name="Nat. Ecol. Evol.">
        <title>Scallop genome provides insights into evolution of bilaterian karyotype and development.</title>
        <authorList>
            <person name="Wang S."/>
            <person name="Zhang J."/>
            <person name="Jiao W."/>
            <person name="Li J."/>
            <person name="Xun X."/>
            <person name="Sun Y."/>
            <person name="Guo X."/>
            <person name="Huan P."/>
            <person name="Dong B."/>
            <person name="Zhang L."/>
            <person name="Hu X."/>
            <person name="Sun X."/>
            <person name="Wang J."/>
            <person name="Zhao C."/>
            <person name="Wang Y."/>
            <person name="Wang D."/>
            <person name="Huang X."/>
            <person name="Wang R."/>
            <person name="Lv J."/>
            <person name="Li Y."/>
            <person name="Zhang Z."/>
            <person name="Liu B."/>
            <person name="Lu W."/>
            <person name="Hui Y."/>
            <person name="Liang J."/>
            <person name="Zhou Z."/>
            <person name="Hou R."/>
            <person name="Li X."/>
            <person name="Liu Y."/>
            <person name="Li H."/>
            <person name="Ning X."/>
            <person name="Lin Y."/>
            <person name="Zhao L."/>
            <person name="Xing Q."/>
            <person name="Dou J."/>
            <person name="Li Y."/>
            <person name="Mao J."/>
            <person name="Guo H."/>
            <person name="Dou H."/>
            <person name="Li T."/>
            <person name="Mu C."/>
            <person name="Jiang W."/>
            <person name="Fu Q."/>
            <person name="Fu X."/>
            <person name="Miao Y."/>
            <person name="Liu J."/>
            <person name="Yu Q."/>
            <person name="Li R."/>
            <person name="Liao H."/>
            <person name="Li X."/>
            <person name="Kong Y."/>
            <person name="Jiang Z."/>
            <person name="Chourrout D."/>
            <person name="Li R."/>
            <person name="Bao Z."/>
        </authorList>
    </citation>
    <scope>NUCLEOTIDE SEQUENCE [LARGE SCALE GENOMIC DNA]</scope>
    <source>
        <strain evidence="2 3">PY_sf001</strain>
    </source>
</reference>
<dbReference type="AlphaFoldDB" id="A0A210PZG2"/>
<keyword evidence="1" id="KW-1133">Transmembrane helix</keyword>
<evidence type="ECO:0000313" key="2">
    <source>
        <dbReference type="EMBL" id="OWF41878.1"/>
    </source>
</evidence>
<name>A0A210PZG2_MIZYE</name>
<keyword evidence="1" id="KW-0812">Transmembrane</keyword>
<evidence type="ECO:0000256" key="1">
    <source>
        <dbReference type="SAM" id="Phobius"/>
    </source>
</evidence>
<comment type="caution">
    <text evidence="2">The sequence shown here is derived from an EMBL/GenBank/DDBJ whole genome shotgun (WGS) entry which is preliminary data.</text>
</comment>
<proteinExistence type="predicted"/>
<organism evidence="2 3">
    <name type="scientific">Mizuhopecten yessoensis</name>
    <name type="common">Japanese scallop</name>
    <name type="synonym">Patinopecten yessoensis</name>
    <dbReference type="NCBI Taxonomy" id="6573"/>
    <lineage>
        <taxon>Eukaryota</taxon>
        <taxon>Metazoa</taxon>
        <taxon>Spiralia</taxon>
        <taxon>Lophotrochozoa</taxon>
        <taxon>Mollusca</taxon>
        <taxon>Bivalvia</taxon>
        <taxon>Autobranchia</taxon>
        <taxon>Pteriomorphia</taxon>
        <taxon>Pectinida</taxon>
        <taxon>Pectinoidea</taxon>
        <taxon>Pectinidae</taxon>
        <taxon>Mizuhopecten</taxon>
    </lineage>
</organism>
<evidence type="ECO:0000313" key="3">
    <source>
        <dbReference type="Proteomes" id="UP000242188"/>
    </source>
</evidence>
<keyword evidence="1" id="KW-0472">Membrane</keyword>
<accession>A0A210PZG2</accession>
<keyword evidence="3" id="KW-1185">Reference proteome</keyword>
<dbReference type="Proteomes" id="UP000242188">
    <property type="component" value="Unassembled WGS sequence"/>
</dbReference>
<feature type="transmembrane region" description="Helical" evidence="1">
    <location>
        <begin position="29"/>
        <end position="48"/>
    </location>
</feature>
<sequence length="108" mass="12150">MRTECPREGCVTHSQPLSNCDINLKQGHYFNLMLITYFLLLLCLQGFYPDCIVGCQTVCRIPLSGLLHDKCSHIDLSRDEEKESFIADVPKCCSCLAAKLNLNKVKSP</sequence>
<dbReference type="EMBL" id="NEDP02005344">
    <property type="protein sequence ID" value="OWF41878.1"/>
    <property type="molecule type" value="Genomic_DNA"/>
</dbReference>
<gene>
    <name evidence="2" type="ORF">KP79_PYT12360</name>
</gene>
<protein>
    <submittedName>
        <fullName evidence="2">Uncharacterized protein</fullName>
    </submittedName>
</protein>